<keyword evidence="2" id="KW-1185">Reference proteome</keyword>
<dbReference type="Proteomes" id="UP000831786">
    <property type="component" value="Chromosome"/>
</dbReference>
<evidence type="ECO:0000313" key="2">
    <source>
        <dbReference type="Proteomes" id="UP000831786"/>
    </source>
</evidence>
<dbReference type="EMBL" id="CP095045">
    <property type="protein sequence ID" value="UOQ56137.1"/>
    <property type="molecule type" value="Genomic_DNA"/>
</dbReference>
<dbReference type="RefSeq" id="WP_244689714.1">
    <property type="nucleotide sequence ID" value="NZ_CP095044.1"/>
</dbReference>
<sequence>MAQRTSRWWTKLVGVLVVLVLLAGAGELALRLIIPGIVQGAIRTQLHLTDDHPVDVSLGGSALLAALGGGVGDVTVEVPNAPLLEGVEADATVHAARVPFSPTTGEITGGTAQLRVSKEQLGNVIELVTQGLAQTGTVRDGSLVVGRSVDLFGQSIELSASIGLSVVDGQVEIEPRGVQAAGLDLSAEQISAATGSLLDPILSPQALCVDDRLPRGVELTGIDLSSTGSATISADLAPGILSDPAEQELGSCG</sequence>
<organism evidence="1 2">
    <name type="scientific">Leucobacter allii</name>
    <dbReference type="NCBI Taxonomy" id="2932247"/>
    <lineage>
        <taxon>Bacteria</taxon>
        <taxon>Bacillati</taxon>
        <taxon>Actinomycetota</taxon>
        <taxon>Actinomycetes</taxon>
        <taxon>Micrococcales</taxon>
        <taxon>Microbacteriaceae</taxon>
        <taxon>Leucobacter</taxon>
    </lineage>
</organism>
<name>A0ABY4FHH6_9MICO</name>
<proteinExistence type="predicted"/>
<evidence type="ECO:0000313" key="1">
    <source>
        <dbReference type="EMBL" id="UOQ56137.1"/>
    </source>
</evidence>
<reference evidence="1 2" key="1">
    <citation type="submission" date="2022-04" db="EMBL/GenBank/DDBJ databases">
        <title>Leucobacter sp. isolated from rhizosphere of garlic.</title>
        <authorList>
            <person name="Won M."/>
            <person name="Lee C.-M."/>
            <person name="Woen H.-Y."/>
            <person name="Kwon S.-W."/>
        </authorList>
    </citation>
    <scope>NUCLEOTIDE SEQUENCE [LARGE SCALE GENOMIC DNA]</scope>
    <source>
        <strain evidence="1 2">H21R-40</strain>
    </source>
</reference>
<accession>A0ABY4FHH6</accession>
<gene>
    <name evidence="1" type="ORF">MUN78_10535</name>
</gene>
<protein>
    <submittedName>
        <fullName evidence="1">DUF2993 domain-containing protein</fullName>
    </submittedName>
</protein>